<dbReference type="EMBL" id="RFLY01000008">
    <property type="protein sequence ID" value="RMH93035.1"/>
    <property type="molecule type" value="Genomic_DNA"/>
</dbReference>
<evidence type="ECO:0000313" key="3">
    <source>
        <dbReference type="Proteomes" id="UP000275012"/>
    </source>
</evidence>
<sequence>MPHRPPLDAEERQLAAQLARIAPRGEPSAELDARILALAGRTADENHATAQPPRRKHWPVWLGMAASLSAVAGFLWQVHPILSPAPEIGSPMAVASADASGDATEDDRQPIAYVRAPANVAVTEPAPPAPPPSVSAPAPKPRPARPSSRRNPTPASPHAQTEAAAPSGLASANRPKRAPPISADLEGPPEIVIDPAPHAYAPLHAEHSGTTNAAAQARPREVSIDRAQAGDSRIAPPPPAALPAAAAARHSPPLDRASAGDFDERPPVSAATPQMQKAWLERIRALKADGRLEEARASLKEFILRNPKADIPADLKPLLPAPPVSP</sequence>
<reference evidence="2 3" key="1">
    <citation type="submission" date="2018-10" db="EMBL/GenBank/DDBJ databases">
        <title>Proposal of Lysobacter pythonis sp. nov. isolated from royal pythons (Python regius).</title>
        <authorList>
            <person name="Hans-Juergen B."/>
            <person name="Huptas C."/>
            <person name="Sandra B."/>
            <person name="Igor L."/>
            <person name="Joachim S."/>
            <person name="Siegfried S."/>
            <person name="Mareike W."/>
            <person name="Peter K."/>
        </authorList>
    </citation>
    <scope>NUCLEOTIDE SEQUENCE [LARGE SCALE GENOMIC DNA]</scope>
    <source>
        <strain evidence="2 3">4284/11</strain>
    </source>
</reference>
<feature type="compositionally biased region" description="Pro residues" evidence="1">
    <location>
        <begin position="125"/>
        <end position="141"/>
    </location>
</feature>
<keyword evidence="3" id="KW-1185">Reference proteome</keyword>
<dbReference type="AlphaFoldDB" id="A0A3M2HXP9"/>
<proteinExistence type="predicted"/>
<comment type="caution">
    <text evidence="2">The sequence shown here is derived from an EMBL/GenBank/DDBJ whole genome shotgun (WGS) entry which is preliminary data.</text>
</comment>
<gene>
    <name evidence="2" type="ORF">EBB59_07410</name>
</gene>
<evidence type="ECO:0000313" key="2">
    <source>
        <dbReference type="EMBL" id="RMH93035.1"/>
    </source>
</evidence>
<evidence type="ECO:0000256" key="1">
    <source>
        <dbReference type="SAM" id="MobiDB-lite"/>
    </source>
</evidence>
<protein>
    <submittedName>
        <fullName evidence="2">Uncharacterized protein</fullName>
    </submittedName>
</protein>
<accession>A0A3M2HXP9</accession>
<name>A0A3M2HXP9_9GAMM</name>
<feature type="region of interest" description="Disordered" evidence="1">
    <location>
        <begin position="122"/>
        <end position="274"/>
    </location>
</feature>
<organism evidence="2 3">
    <name type="scientific">Solilutibacter pythonis</name>
    <dbReference type="NCBI Taxonomy" id="2483112"/>
    <lineage>
        <taxon>Bacteria</taxon>
        <taxon>Pseudomonadati</taxon>
        <taxon>Pseudomonadota</taxon>
        <taxon>Gammaproteobacteria</taxon>
        <taxon>Lysobacterales</taxon>
        <taxon>Lysobacteraceae</taxon>
        <taxon>Solilutibacter</taxon>
    </lineage>
</organism>
<feature type="compositionally biased region" description="Low complexity" evidence="1">
    <location>
        <begin position="145"/>
        <end position="157"/>
    </location>
</feature>
<dbReference type="Proteomes" id="UP000275012">
    <property type="component" value="Unassembled WGS sequence"/>
</dbReference>